<evidence type="ECO:0000259" key="1">
    <source>
        <dbReference type="PROSITE" id="PS50994"/>
    </source>
</evidence>
<dbReference type="RefSeq" id="WP_377770294.1">
    <property type="nucleotide sequence ID" value="NZ_JBHUHO010000014.1"/>
</dbReference>
<dbReference type="Gene3D" id="3.30.420.10">
    <property type="entry name" value="Ribonuclease H-like superfamily/Ribonuclease H"/>
    <property type="match status" value="1"/>
</dbReference>
<evidence type="ECO:0000313" key="3">
    <source>
        <dbReference type="Proteomes" id="UP001597362"/>
    </source>
</evidence>
<dbReference type="InterPro" id="IPR001584">
    <property type="entry name" value="Integrase_cat-core"/>
</dbReference>
<organism evidence="2 3">
    <name type="scientific">Paenibacillus yanchengensis</name>
    <dbReference type="NCBI Taxonomy" id="2035833"/>
    <lineage>
        <taxon>Bacteria</taxon>
        <taxon>Bacillati</taxon>
        <taxon>Bacillota</taxon>
        <taxon>Bacilli</taxon>
        <taxon>Bacillales</taxon>
        <taxon>Paenibacillaceae</taxon>
        <taxon>Paenibacillus</taxon>
    </lineage>
</organism>
<comment type="caution">
    <text evidence="2">The sequence shown here is derived from an EMBL/GenBank/DDBJ whole genome shotgun (WGS) entry which is preliminary data.</text>
</comment>
<dbReference type="InterPro" id="IPR036397">
    <property type="entry name" value="RNaseH_sf"/>
</dbReference>
<dbReference type="PANTHER" id="PTHR46889:SF4">
    <property type="entry name" value="TRANSPOSASE INSO FOR INSERTION SEQUENCE ELEMENT IS911B-RELATED"/>
    <property type="match status" value="1"/>
</dbReference>
<dbReference type="InterPro" id="IPR012337">
    <property type="entry name" value="RNaseH-like_sf"/>
</dbReference>
<dbReference type="EMBL" id="JBHUHO010000014">
    <property type="protein sequence ID" value="MFD2115264.1"/>
    <property type="molecule type" value="Genomic_DNA"/>
</dbReference>
<accession>A0ABW4YIM5</accession>
<gene>
    <name evidence="2" type="ORF">ACFSJH_05890</name>
</gene>
<evidence type="ECO:0000313" key="2">
    <source>
        <dbReference type="EMBL" id="MFD2115264.1"/>
    </source>
</evidence>
<dbReference type="Proteomes" id="UP001597362">
    <property type="component" value="Unassembled WGS sequence"/>
</dbReference>
<dbReference type="SUPFAM" id="SSF53098">
    <property type="entry name" value="Ribonuclease H-like"/>
    <property type="match status" value="1"/>
</dbReference>
<dbReference type="PANTHER" id="PTHR46889">
    <property type="entry name" value="TRANSPOSASE INSF FOR INSERTION SEQUENCE IS3B-RELATED"/>
    <property type="match status" value="1"/>
</dbReference>
<keyword evidence="3" id="KW-1185">Reference proteome</keyword>
<feature type="domain" description="Integrase catalytic" evidence="1">
    <location>
        <begin position="5"/>
        <end position="146"/>
    </location>
</feature>
<dbReference type="Pfam" id="PF00665">
    <property type="entry name" value="rve"/>
    <property type="match status" value="1"/>
</dbReference>
<name>A0ABW4YIM5_9BACL</name>
<reference evidence="3" key="1">
    <citation type="journal article" date="2019" name="Int. J. Syst. Evol. Microbiol.">
        <title>The Global Catalogue of Microorganisms (GCM) 10K type strain sequencing project: providing services to taxonomists for standard genome sequencing and annotation.</title>
        <authorList>
            <consortium name="The Broad Institute Genomics Platform"/>
            <consortium name="The Broad Institute Genome Sequencing Center for Infectious Disease"/>
            <person name="Wu L."/>
            <person name="Ma J."/>
        </authorList>
    </citation>
    <scope>NUCLEOTIDE SEQUENCE [LARGE SCALE GENOMIC DNA]</scope>
    <source>
        <strain evidence="3">GH52</strain>
    </source>
</reference>
<dbReference type="InterPro" id="IPR050900">
    <property type="entry name" value="Transposase_IS3/IS150/IS904"/>
</dbReference>
<dbReference type="PROSITE" id="PS50994">
    <property type="entry name" value="INTEGRASE"/>
    <property type="match status" value="1"/>
</dbReference>
<sequence>MARNFKASSLNEKWCTDVTEPKYGNRRKAYLSSIIDVYDIAIVSWVLSHSNNNTLVMDTLKKAYKKNPVVKPLLQSDRGYQYTSHEYNRLHIKYGFIKSMSRVSRCLDNQPIERFWGTYKSESYYLARFQTYKDVLRVVRKYILLQ</sequence>
<protein>
    <submittedName>
        <fullName evidence="2">Transposase</fullName>
    </submittedName>
</protein>
<proteinExistence type="predicted"/>